<protein>
    <submittedName>
        <fullName evidence="2">DinB family protein</fullName>
    </submittedName>
</protein>
<dbReference type="EMBL" id="QEWE01000033">
    <property type="protein sequence ID" value="REJ25199.1"/>
    <property type="molecule type" value="Genomic_DNA"/>
</dbReference>
<evidence type="ECO:0000259" key="1">
    <source>
        <dbReference type="Pfam" id="PF12867"/>
    </source>
</evidence>
<comment type="caution">
    <text evidence="2">The sequence shown here is derived from an EMBL/GenBank/DDBJ whole genome shotgun (WGS) entry which is preliminary data.</text>
</comment>
<feature type="domain" description="DinB-like" evidence="1">
    <location>
        <begin position="67"/>
        <end position="202"/>
    </location>
</feature>
<name>A0A3E0JY30_9BACI</name>
<dbReference type="InterPro" id="IPR034660">
    <property type="entry name" value="DinB/YfiT-like"/>
</dbReference>
<evidence type="ECO:0000313" key="2">
    <source>
        <dbReference type="EMBL" id="REJ25199.1"/>
    </source>
</evidence>
<reference evidence="2 3" key="1">
    <citation type="submission" date="2018-03" db="EMBL/GenBank/DDBJ databases">
        <authorList>
            <person name="Keele B.F."/>
        </authorList>
    </citation>
    <scope>NUCLEOTIDE SEQUENCE [LARGE SCALE GENOMIC DNA]</scope>
    <source>
        <strain evidence="2">ZCTH4_d</strain>
    </source>
</reference>
<accession>A0A3E0JY30</accession>
<sequence>MDNKNDTIINDKTVLGKDPAVSFPGPDTKISRKRGIGMLKRPEPAEYPSYYREYVELVPEGRILDIFESQEKELEELVQNLTEEQLLFRYAPGKWSVKEVIGHVTDTERVLSYRAMCIARGEQTPLPGFNEEEYVKNADFDRLSVRGLLGHFSAVRRGTIHLFKSLRPDDWLKSGTANGFPITVRALAYIIAGHALHHQNIIRERYLKAKDFPAKG</sequence>
<dbReference type="Gene3D" id="1.20.120.450">
    <property type="entry name" value="dinb family like domain"/>
    <property type="match status" value="1"/>
</dbReference>
<dbReference type="Proteomes" id="UP000257014">
    <property type="component" value="Unassembled WGS sequence"/>
</dbReference>
<evidence type="ECO:0000313" key="3">
    <source>
        <dbReference type="Proteomes" id="UP000257014"/>
    </source>
</evidence>
<dbReference type="Pfam" id="PF12867">
    <property type="entry name" value="DinB_2"/>
    <property type="match status" value="1"/>
</dbReference>
<gene>
    <name evidence="2" type="ORF">C6P37_14965</name>
</gene>
<dbReference type="InterPro" id="IPR024775">
    <property type="entry name" value="DinB-like"/>
</dbReference>
<organism evidence="2 3">
    <name type="scientific">Caldibacillus debilis</name>
    <dbReference type="NCBI Taxonomy" id="301148"/>
    <lineage>
        <taxon>Bacteria</taxon>
        <taxon>Bacillati</taxon>
        <taxon>Bacillota</taxon>
        <taxon>Bacilli</taxon>
        <taxon>Bacillales</taxon>
        <taxon>Bacillaceae</taxon>
        <taxon>Caldibacillus</taxon>
    </lineage>
</organism>
<dbReference type="SUPFAM" id="SSF109854">
    <property type="entry name" value="DinB/YfiT-like putative metalloenzymes"/>
    <property type="match status" value="1"/>
</dbReference>
<dbReference type="AlphaFoldDB" id="A0A3E0JY30"/>
<proteinExistence type="predicted"/>